<evidence type="ECO:0000313" key="2">
    <source>
        <dbReference type="Proteomes" id="UP000306791"/>
    </source>
</evidence>
<protein>
    <recommendedName>
        <fullName evidence="3">PhoP regulatory network protein YrbL</fullName>
    </recommendedName>
</protein>
<evidence type="ECO:0008006" key="3">
    <source>
        <dbReference type="Google" id="ProtNLM"/>
    </source>
</evidence>
<accession>A0ABY2UJZ2</accession>
<sequence length="222" mass="25564">MIDLTNAEPFASGGNRHCYRHPQFADRCVKVMRPGRVAELRRRAPWYKALGSERQFDDNAREVDGYRQKVLNNAEPASPVWAHLPRWYGVEDTSIGVGAVSELILDADGAPGITLENYLQQYGLDDTIRGALARFSQWLRATGVLTKNLLPHNLVLSHRHGQPELFLIDGLGSAAFLPFAEYFAFSRRRYIERRIEKMWKRIHWEVSDRSLSWTQAEKLSRR</sequence>
<evidence type="ECO:0000313" key="1">
    <source>
        <dbReference type="EMBL" id="TLM77311.1"/>
    </source>
</evidence>
<dbReference type="InterPro" id="IPR019647">
    <property type="entry name" value="PhoP_reg_network_YrbL"/>
</dbReference>
<comment type="caution">
    <text evidence="1">The sequence shown here is derived from an EMBL/GenBank/DDBJ whole genome shotgun (WGS) entry which is preliminary data.</text>
</comment>
<dbReference type="Pfam" id="PF10707">
    <property type="entry name" value="YrbL-PhoP_reg"/>
    <property type="match status" value="1"/>
</dbReference>
<proteinExistence type="predicted"/>
<reference evidence="1 2" key="1">
    <citation type="submission" date="2019-05" db="EMBL/GenBank/DDBJ databases">
        <title>Microbulbifer harenosus sp. nov., an alginate-degrading bacterium isolated from coastal sand.</title>
        <authorList>
            <person name="Huang H."/>
            <person name="Mo K."/>
            <person name="Bao S."/>
        </authorList>
    </citation>
    <scope>NUCLEOTIDE SEQUENCE [LARGE SCALE GENOMIC DNA]</scope>
    <source>
        <strain evidence="1 2">HB161719</strain>
    </source>
</reference>
<dbReference type="EMBL" id="VANI01000010">
    <property type="protein sequence ID" value="TLM77311.1"/>
    <property type="molecule type" value="Genomic_DNA"/>
</dbReference>
<dbReference type="RefSeq" id="WP_138235652.1">
    <property type="nucleotide sequence ID" value="NZ_CP185860.1"/>
</dbReference>
<name>A0ABY2UJZ2_9GAMM</name>
<keyword evidence="2" id="KW-1185">Reference proteome</keyword>
<organism evidence="1 2">
    <name type="scientific">Microbulbifer harenosus</name>
    <dbReference type="NCBI Taxonomy" id="2576840"/>
    <lineage>
        <taxon>Bacteria</taxon>
        <taxon>Pseudomonadati</taxon>
        <taxon>Pseudomonadota</taxon>
        <taxon>Gammaproteobacteria</taxon>
        <taxon>Cellvibrionales</taxon>
        <taxon>Microbulbiferaceae</taxon>
        <taxon>Microbulbifer</taxon>
    </lineage>
</organism>
<gene>
    <name evidence="1" type="ORF">FDY93_10300</name>
</gene>
<dbReference type="Proteomes" id="UP000306791">
    <property type="component" value="Unassembled WGS sequence"/>
</dbReference>